<keyword evidence="9 14" id="KW-1133">Transmembrane helix</keyword>
<evidence type="ECO:0000256" key="8">
    <source>
        <dbReference type="ARBA" id="ARBA00022723"/>
    </source>
</evidence>
<feature type="transmembrane region" description="Helical" evidence="14">
    <location>
        <begin position="121"/>
        <end position="139"/>
    </location>
</feature>
<evidence type="ECO:0000256" key="9">
    <source>
        <dbReference type="ARBA" id="ARBA00022989"/>
    </source>
</evidence>
<comment type="similarity">
    <text evidence="3 14 15">Belongs to the HemJ family.</text>
</comment>
<dbReference type="NCBIfam" id="TIGR00701">
    <property type="entry name" value="protoporphyrinogen oxidase HemJ"/>
    <property type="match status" value="1"/>
</dbReference>
<dbReference type="InterPro" id="IPR005265">
    <property type="entry name" value="HemJ-like"/>
</dbReference>
<protein>
    <recommendedName>
        <fullName evidence="4 14">Protoporphyrinogen IX oxidase</fullName>
        <shortName evidence="14">PPO</shortName>
        <ecNumber evidence="14 15">1.3.99.-</ecNumber>
    </recommendedName>
</protein>
<dbReference type="Proteomes" id="UP000605086">
    <property type="component" value="Unassembled WGS sequence"/>
</dbReference>
<reference evidence="16 17" key="1">
    <citation type="submission" date="2019-10" db="EMBL/GenBank/DDBJ databases">
        <title>Genome sequence of Azospirillum melinis.</title>
        <authorList>
            <person name="Ambrosini A."/>
            <person name="Sant'Anna F.H."/>
            <person name="Cassan F.D."/>
            <person name="Souza E.M."/>
            <person name="Passaglia L.M.P."/>
        </authorList>
    </citation>
    <scope>NUCLEOTIDE SEQUENCE [LARGE SCALE GENOMIC DNA]</scope>
    <source>
        <strain evidence="16 17">TMCY0552</strain>
    </source>
</reference>
<comment type="cofactor">
    <cofactor evidence="14 15">
        <name>heme b</name>
        <dbReference type="ChEBI" id="CHEBI:60344"/>
    </cofactor>
    <text evidence="14 15">Binds 1 heme b (iron(II)-protoporphyrin IX) group per subunit.</text>
</comment>
<evidence type="ECO:0000256" key="1">
    <source>
        <dbReference type="ARBA" id="ARBA00004651"/>
    </source>
</evidence>
<dbReference type="HAMAP" id="MF_02239">
    <property type="entry name" value="HemJ"/>
    <property type="match status" value="1"/>
</dbReference>
<keyword evidence="10 14" id="KW-0560">Oxidoreductase</keyword>
<feature type="transmembrane region" description="Helical" evidence="14">
    <location>
        <begin position="81"/>
        <end position="100"/>
    </location>
</feature>
<feature type="transmembrane region" description="Helical" evidence="14">
    <location>
        <begin position="54"/>
        <end position="75"/>
    </location>
</feature>
<comment type="catalytic activity">
    <reaction evidence="13 14 15">
        <text>protoporphyrinogen IX + 3 A = protoporphyrin IX + 3 AH2</text>
        <dbReference type="Rhea" id="RHEA:62000"/>
        <dbReference type="ChEBI" id="CHEBI:13193"/>
        <dbReference type="ChEBI" id="CHEBI:17499"/>
        <dbReference type="ChEBI" id="CHEBI:57306"/>
        <dbReference type="ChEBI" id="CHEBI:57307"/>
    </reaction>
</comment>
<feature type="binding site" description="axial binding residue" evidence="14">
    <location>
        <position position="86"/>
    </location>
    <ligand>
        <name>heme</name>
        <dbReference type="ChEBI" id="CHEBI:30413"/>
    </ligand>
    <ligandPart>
        <name>Fe</name>
        <dbReference type="ChEBI" id="CHEBI:18248"/>
    </ligandPart>
</feature>
<sequence>MLYEWIKALHVISIIAWMAGLLYLPRLFVYHCQAPAGSEASETFKVMERRLLRAIMNPAMIAAYVFGITMIVLTPEWMKQGWLHAKLLFVLLLTASHMMMARWRRDFAEDRNTRPQRFYRIANEVPTLLMIGIVIFVIVKPF</sequence>
<proteinExistence type="inferred from homology"/>
<organism evidence="16 17">
    <name type="scientific">Azospirillum melinis</name>
    <dbReference type="NCBI Taxonomy" id="328839"/>
    <lineage>
        <taxon>Bacteria</taxon>
        <taxon>Pseudomonadati</taxon>
        <taxon>Pseudomonadota</taxon>
        <taxon>Alphaproteobacteria</taxon>
        <taxon>Rhodospirillales</taxon>
        <taxon>Azospirillaceae</taxon>
        <taxon>Azospirillum</taxon>
    </lineage>
</organism>
<comment type="caution">
    <text evidence="16">The sequence shown here is derived from an EMBL/GenBank/DDBJ whole genome shotgun (WGS) entry which is preliminary data.</text>
</comment>
<comment type="subcellular location">
    <subcellularLocation>
        <location evidence="1 14">Cell membrane</location>
        <topology evidence="1 14">Multi-pass membrane protein</topology>
    </subcellularLocation>
</comment>
<keyword evidence="5 14" id="KW-1003">Cell membrane</keyword>
<keyword evidence="7 14" id="KW-0812">Transmembrane</keyword>
<evidence type="ECO:0000256" key="4">
    <source>
        <dbReference type="ARBA" id="ARBA00017504"/>
    </source>
</evidence>
<evidence type="ECO:0000256" key="2">
    <source>
        <dbReference type="ARBA" id="ARBA00005073"/>
    </source>
</evidence>
<evidence type="ECO:0000256" key="15">
    <source>
        <dbReference type="PIRNR" id="PIRNR004638"/>
    </source>
</evidence>
<keyword evidence="6 14" id="KW-0349">Heme</keyword>
<feature type="binding site" description="axial binding residue" evidence="14">
    <location>
        <position position="10"/>
    </location>
    <ligand>
        <name>heme</name>
        <dbReference type="ChEBI" id="CHEBI:30413"/>
    </ligand>
    <ligandPart>
        <name>Fe</name>
        <dbReference type="ChEBI" id="CHEBI:18248"/>
    </ligandPart>
</feature>
<gene>
    <name evidence="16" type="primary">hemJ</name>
    <name evidence="16" type="ORF">GBZ48_30035</name>
</gene>
<name>A0ABX2KM61_9PROT</name>
<keyword evidence="11 14" id="KW-0408">Iron</keyword>
<dbReference type="PANTHER" id="PTHR40255">
    <property type="entry name" value="UPF0093 MEMBRANE PROTEIN SLR1790"/>
    <property type="match status" value="1"/>
</dbReference>
<comment type="subunit">
    <text evidence="14">Homodimer.</text>
</comment>
<evidence type="ECO:0000256" key="14">
    <source>
        <dbReference type="HAMAP-Rule" id="MF_02239"/>
    </source>
</evidence>
<evidence type="ECO:0000256" key="3">
    <source>
        <dbReference type="ARBA" id="ARBA00006501"/>
    </source>
</evidence>
<evidence type="ECO:0000256" key="6">
    <source>
        <dbReference type="ARBA" id="ARBA00022617"/>
    </source>
</evidence>
<evidence type="ECO:0000256" key="10">
    <source>
        <dbReference type="ARBA" id="ARBA00023002"/>
    </source>
</evidence>
<comment type="pathway">
    <text evidence="2 14 15">Porphyrin-containing compound metabolism; protoporphyrin-IX biosynthesis; protoporphyrin-IX from protoporphyrinogen-IX: step 1/1.</text>
</comment>
<accession>A0ABX2KM61</accession>
<evidence type="ECO:0000313" key="17">
    <source>
        <dbReference type="Proteomes" id="UP000605086"/>
    </source>
</evidence>
<keyword evidence="12 14" id="KW-0472">Membrane</keyword>
<keyword evidence="17" id="KW-1185">Reference proteome</keyword>
<feature type="transmembrane region" description="Helical" evidence="14">
    <location>
        <begin position="6"/>
        <end position="24"/>
    </location>
</feature>
<evidence type="ECO:0000256" key="7">
    <source>
        <dbReference type="ARBA" id="ARBA00022692"/>
    </source>
</evidence>
<dbReference type="RefSeq" id="WP_209798233.1">
    <property type="nucleotide sequence ID" value="NZ_JAGINN010000005.1"/>
</dbReference>
<dbReference type="PANTHER" id="PTHR40255:SF1">
    <property type="entry name" value="PROTOPORPHYRINOGEN IX OXIDASE"/>
    <property type="match status" value="1"/>
</dbReference>
<evidence type="ECO:0000313" key="16">
    <source>
        <dbReference type="EMBL" id="NUB03466.1"/>
    </source>
</evidence>
<dbReference type="EC" id="1.3.99.-" evidence="14 15"/>
<evidence type="ECO:0000256" key="11">
    <source>
        <dbReference type="ARBA" id="ARBA00023004"/>
    </source>
</evidence>
<evidence type="ECO:0000256" key="12">
    <source>
        <dbReference type="ARBA" id="ARBA00023136"/>
    </source>
</evidence>
<evidence type="ECO:0000256" key="5">
    <source>
        <dbReference type="ARBA" id="ARBA00022475"/>
    </source>
</evidence>
<evidence type="ECO:0000256" key="13">
    <source>
        <dbReference type="ARBA" id="ARBA00048390"/>
    </source>
</evidence>
<dbReference type="PIRSF" id="PIRSF004638">
    <property type="entry name" value="UCP004638"/>
    <property type="match status" value="1"/>
</dbReference>
<keyword evidence="8 14" id="KW-0479">Metal-binding</keyword>
<dbReference type="EMBL" id="WHOS01000064">
    <property type="protein sequence ID" value="NUB03466.1"/>
    <property type="molecule type" value="Genomic_DNA"/>
</dbReference>
<comment type="function">
    <text evidence="14 15">Catalyzes the oxidation of protoporphyrinogen IX to protoporphyrin IX.</text>
</comment>
<dbReference type="Pfam" id="PF03653">
    <property type="entry name" value="UPF0093"/>
    <property type="match status" value="1"/>
</dbReference>